<comment type="caution">
    <text evidence="2">The sequence shown here is derived from an EMBL/GenBank/DDBJ whole genome shotgun (WGS) entry which is preliminary data.</text>
</comment>
<evidence type="ECO:0000313" key="2">
    <source>
        <dbReference type="EMBL" id="MFC7308669.1"/>
    </source>
</evidence>
<organism evidence="2 3">
    <name type="scientific">Streptomyces monticola</name>
    <dbReference type="NCBI Taxonomy" id="2666263"/>
    <lineage>
        <taxon>Bacteria</taxon>
        <taxon>Bacillati</taxon>
        <taxon>Actinomycetota</taxon>
        <taxon>Actinomycetes</taxon>
        <taxon>Kitasatosporales</taxon>
        <taxon>Streptomycetaceae</taxon>
        <taxon>Streptomyces</taxon>
    </lineage>
</organism>
<protein>
    <recommendedName>
        <fullName evidence="4">HEAT repeat domain-containing protein</fullName>
    </recommendedName>
</protein>
<evidence type="ECO:0000313" key="3">
    <source>
        <dbReference type="Proteomes" id="UP001596523"/>
    </source>
</evidence>
<dbReference type="RefSeq" id="WP_381836889.1">
    <property type="nucleotide sequence ID" value="NZ_JBHTCF010000017.1"/>
</dbReference>
<dbReference type="EMBL" id="JBHTCF010000017">
    <property type="protein sequence ID" value="MFC7308669.1"/>
    <property type="molecule type" value="Genomic_DNA"/>
</dbReference>
<name>A0ABW2JSN2_9ACTN</name>
<evidence type="ECO:0000256" key="1">
    <source>
        <dbReference type="SAM" id="MobiDB-lite"/>
    </source>
</evidence>
<dbReference type="Proteomes" id="UP001596523">
    <property type="component" value="Unassembled WGS sequence"/>
</dbReference>
<evidence type="ECO:0008006" key="4">
    <source>
        <dbReference type="Google" id="ProtNLM"/>
    </source>
</evidence>
<feature type="compositionally biased region" description="Low complexity" evidence="1">
    <location>
        <begin position="172"/>
        <end position="188"/>
    </location>
</feature>
<feature type="region of interest" description="Disordered" evidence="1">
    <location>
        <begin position="161"/>
        <end position="195"/>
    </location>
</feature>
<accession>A0ABW2JSN2</accession>
<sequence length="355" mass="38444">MPDTIDSLVRGLSDEDRAGRKAAEDGLVMLGAEAVGPVLTYVGEGQPAGLGDAEPVLRRLGTEATRRLREIRRQGPGQLRGKALVALAALSGGEDLEEPDRSAVERLVRIKLLDEFPARLPSDAGRWLAFPADRLDDAVAALSLHDLRPATTVAGVAAATKATDSVEFPPAQDTTGQDTTGQDTTGQGSPAQGTQETAYRVFITAEFKSRRRTLPIRNWRLLWGNSFLDELSGFTLADTLSRHCGEAHFYSVDPYNEAENWYVSRDGHLVRSFSTYADPQFVGDPLPFEVKYRDESEDPREAAEFAEGCPYTSTAAGNLSLQPGYIPAARAQGHGWLATTHPDVPNSRFPGALPI</sequence>
<gene>
    <name evidence="2" type="ORF">ACFQVC_31190</name>
</gene>
<reference evidence="3" key="1">
    <citation type="journal article" date="2019" name="Int. J. Syst. Evol. Microbiol.">
        <title>The Global Catalogue of Microorganisms (GCM) 10K type strain sequencing project: providing services to taxonomists for standard genome sequencing and annotation.</title>
        <authorList>
            <consortium name="The Broad Institute Genomics Platform"/>
            <consortium name="The Broad Institute Genome Sequencing Center for Infectious Disease"/>
            <person name="Wu L."/>
            <person name="Ma J."/>
        </authorList>
    </citation>
    <scope>NUCLEOTIDE SEQUENCE [LARGE SCALE GENOMIC DNA]</scope>
    <source>
        <strain evidence="3">SYNS20</strain>
    </source>
</reference>
<keyword evidence="3" id="KW-1185">Reference proteome</keyword>
<proteinExistence type="predicted"/>